<reference evidence="1" key="1">
    <citation type="submission" date="2023-07" db="EMBL/GenBank/DDBJ databases">
        <title>Black Yeasts Isolated from many extreme environments.</title>
        <authorList>
            <person name="Coleine C."/>
            <person name="Stajich J.E."/>
            <person name="Selbmann L."/>
        </authorList>
    </citation>
    <scope>NUCLEOTIDE SEQUENCE</scope>
    <source>
        <strain evidence="1">CCFEE 5714</strain>
    </source>
</reference>
<organism evidence="1 2">
    <name type="scientific">Vermiconidia calcicola</name>
    <dbReference type="NCBI Taxonomy" id="1690605"/>
    <lineage>
        <taxon>Eukaryota</taxon>
        <taxon>Fungi</taxon>
        <taxon>Dikarya</taxon>
        <taxon>Ascomycota</taxon>
        <taxon>Pezizomycotina</taxon>
        <taxon>Dothideomycetes</taxon>
        <taxon>Dothideomycetidae</taxon>
        <taxon>Mycosphaerellales</taxon>
        <taxon>Extremaceae</taxon>
        <taxon>Vermiconidia</taxon>
    </lineage>
</organism>
<protein>
    <submittedName>
        <fullName evidence="1">Uncharacterized protein</fullName>
    </submittedName>
</protein>
<dbReference type="Proteomes" id="UP001281147">
    <property type="component" value="Unassembled WGS sequence"/>
</dbReference>
<gene>
    <name evidence="1" type="ORF">LTR37_003612</name>
</gene>
<name>A0ACC3NPG2_9PEZI</name>
<evidence type="ECO:0000313" key="2">
    <source>
        <dbReference type="Proteomes" id="UP001281147"/>
    </source>
</evidence>
<sequence length="514" mass="57176">MPPKKKGTKRKATPQANGSEITNGDSTPAPPDRTTWPGWVEMESEPAFFNVMLKEMGARGVKVQEVYGLDEEMLAILPQPVHALIFLFRYRDTDEAQQEKGTDCPNHVWFANQVPDYACASVALLNIVNNIEGLQMGKELRDFRDFTRDMDPLSRGDAIDSFEFVKHIHNSFARENDLLIADMAFKQKAAKAKKRQAVTKARESREAKKDVKAPLKEKSSNVKTTPTRISSRMLRKTPKGGSTGSCHSSPLSDPPESDPEYENAPSKLAKSAPKSNGTRRSTRKPQPRKDTFAASAAAEVDDEDGFHFIAYMPIQGHVWKLDGLDSFPHDLGGVDATGGGDWMSIAQPALQTRMAMYEGADIEFNLMAVVHDPALKDRDGLLRNVKELQSTEKRLDSVFEDWRSLDGAETTKEVITSSSTNFDISQADIDGTGLVESTSQRIEKEEDLLALIQMRNQVICRQRPLRASIRDALESAKGDEEKAKHRRHNYGGFVRSWLGALAESELLSELLEAA</sequence>
<proteinExistence type="predicted"/>
<accession>A0ACC3NPG2</accession>
<dbReference type="EMBL" id="JAUTXU010000021">
    <property type="protein sequence ID" value="KAK3720563.1"/>
    <property type="molecule type" value="Genomic_DNA"/>
</dbReference>
<evidence type="ECO:0000313" key="1">
    <source>
        <dbReference type="EMBL" id="KAK3720563.1"/>
    </source>
</evidence>
<keyword evidence="2" id="KW-1185">Reference proteome</keyword>
<comment type="caution">
    <text evidence="1">The sequence shown here is derived from an EMBL/GenBank/DDBJ whole genome shotgun (WGS) entry which is preliminary data.</text>
</comment>